<dbReference type="GO" id="GO:0006888">
    <property type="term" value="P:endoplasmic reticulum to Golgi vesicle-mediated transport"/>
    <property type="evidence" value="ECO:0007669"/>
    <property type="project" value="TreeGrafter"/>
</dbReference>
<proteinExistence type="predicted"/>
<protein>
    <submittedName>
        <fullName evidence="5">Uncharacterized protein</fullName>
    </submittedName>
</protein>
<dbReference type="InterPro" id="IPR048343">
    <property type="entry name" value="ZW10_C"/>
</dbReference>
<dbReference type="Pfam" id="PF20665">
    <property type="entry name" value="Zw10_middle"/>
    <property type="match status" value="1"/>
</dbReference>
<dbReference type="PANTHER" id="PTHR12205">
    <property type="entry name" value="CENTROMERE/KINETOCHORE PROTEIN ZW10"/>
    <property type="match status" value="1"/>
</dbReference>
<name>A0A6A4LUA6_9ERIC</name>
<organism evidence="5 6">
    <name type="scientific">Rhododendron williamsianum</name>
    <dbReference type="NCBI Taxonomy" id="262921"/>
    <lineage>
        <taxon>Eukaryota</taxon>
        <taxon>Viridiplantae</taxon>
        <taxon>Streptophyta</taxon>
        <taxon>Embryophyta</taxon>
        <taxon>Tracheophyta</taxon>
        <taxon>Spermatophyta</taxon>
        <taxon>Magnoliopsida</taxon>
        <taxon>eudicotyledons</taxon>
        <taxon>Gunneridae</taxon>
        <taxon>Pentapetalae</taxon>
        <taxon>asterids</taxon>
        <taxon>Ericales</taxon>
        <taxon>Ericaceae</taxon>
        <taxon>Ericoideae</taxon>
        <taxon>Rhodoreae</taxon>
        <taxon>Rhododendron</taxon>
    </lineage>
</organism>
<keyword evidence="6" id="KW-1185">Reference proteome</keyword>
<evidence type="ECO:0000259" key="3">
    <source>
        <dbReference type="Pfam" id="PF20666"/>
    </source>
</evidence>
<evidence type="ECO:0000313" key="6">
    <source>
        <dbReference type="Proteomes" id="UP000428333"/>
    </source>
</evidence>
<dbReference type="EMBL" id="QEFC01001455">
    <property type="protein sequence ID" value="KAE9457918.1"/>
    <property type="molecule type" value="Genomic_DNA"/>
</dbReference>
<dbReference type="Pfam" id="PF20666">
    <property type="entry name" value="ZW10_C"/>
    <property type="match status" value="1"/>
</dbReference>
<evidence type="ECO:0000313" key="5">
    <source>
        <dbReference type="EMBL" id="KAE9457918.1"/>
    </source>
</evidence>
<sequence>MDVLFNSIDVRDLLSSHDVDDSSPLSAPDLRLLIDRLQIQSLHIKSKVHDYILSHHADFASLFAHAPTPSPPPTASPTTSPTSSASPRTTRSTSRSATRRPRSGGRGRRRGRRGKCWSWAGRVVEAAEKVRGLKVALRVRGDAAEEEEGEPVVYGLLRKEWRECFEEVVGILDYGLAKVADKMIKKNQENGHVSEAILRIVPSSDPKQCMGSEARTTTVDQFYSSWFILEMYFVRLYVAPVILRYQLLRKVLCKDSEKSVTAILNENVQGESIFSATIQIIKFIHRSLCLENGAWMQYFGRLTWPRMSELIITNFLSKVVPDDASKIADFQRIIKLTSEFETTLKEMMFISNDEDRLSSFTDNVEVHFASRKKVEILAKARNLLLQSDFIIPQDHTRKVTEFKNVGAAQSFPDHVVDLLFSSESCVVSKAAPQLMELVHHTLKDVCLSSPRVAWEFYHAARDALLLYEAIVPVKQERKLEGINQVAVLIHNDCLYLSQEILGLSFEYRSGFPSSIKEFTVFVDLAPRFQLMAEEILQRQIQLVIYNLKEAIDGADGFQNTHQIQQYESAKFGIDQVVFILEKVHIIWEPLLLPSTYKRSMCTVLESVFCRMTKDILLLDDMAAEETIQLQRLIHLMLESLSSLLNSLNTTTSQTGKSHENLTHSLDYLVPSLGKIHLLDLPLKSITEAWESGELVSCGFTSSEVEDFVRAIFTDSPLRRDSLWRIESASFY</sequence>
<dbReference type="OrthoDB" id="534815at2759"/>
<feature type="domain" description="Centromere/kinetochore protein zw10 middle" evidence="2">
    <location>
        <begin position="265"/>
        <end position="384"/>
    </location>
</feature>
<dbReference type="InterPro" id="IPR048344">
    <property type="entry name" value="Zw10_middle"/>
</dbReference>
<dbReference type="AlphaFoldDB" id="A0A6A4LUA6"/>
<feature type="compositionally biased region" description="Basic residues" evidence="1">
    <location>
        <begin position="97"/>
        <end position="114"/>
    </location>
</feature>
<dbReference type="PANTHER" id="PTHR12205:SF0">
    <property type="entry name" value="CENTROMERE_KINETOCHORE PROTEIN ZW10 HOMOLOG"/>
    <property type="match status" value="1"/>
</dbReference>
<evidence type="ECO:0000259" key="4">
    <source>
        <dbReference type="Pfam" id="PF22766"/>
    </source>
</evidence>
<comment type="caution">
    <text evidence="5">The sequence shown here is derived from an EMBL/GenBank/DDBJ whole genome shotgun (WGS) entry which is preliminary data.</text>
</comment>
<feature type="domain" description="ZW10 C-terminal helical" evidence="4">
    <location>
        <begin position="573"/>
        <end position="725"/>
    </location>
</feature>
<reference evidence="5 6" key="1">
    <citation type="journal article" date="2019" name="Genome Biol. Evol.">
        <title>The Rhododendron genome and chromosomal organization provide insight into shared whole-genome duplications across the heath family (Ericaceae).</title>
        <authorList>
            <person name="Soza V.L."/>
            <person name="Lindsley D."/>
            <person name="Waalkes A."/>
            <person name="Ramage E."/>
            <person name="Patwardhan R.P."/>
            <person name="Burton J.N."/>
            <person name="Adey A."/>
            <person name="Kumar A."/>
            <person name="Qiu R."/>
            <person name="Shendure J."/>
            <person name="Hall B."/>
        </authorList>
    </citation>
    <scope>NUCLEOTIDE SEQUENCE [LARGE SCALE GENOMIC DNA]</scope>
    <source>
        <strain evidence="5">RSF 1966-606</strain>
    </source>
</reference>
<dbReference type="Pfam" id="PF22766">
    <property type="entry name" value="ZW10_C2"/>
    <property type="match status" value="1"/>
</dbReference>
<dbReference type="Proteomes" id="UP000428333">
    <property type="component" value="Linkage Group LG06"/>
</dbReference>
<dbReference type="Gene3D" id="1.10.357.150">
    <property type="match status" value="1"/>
</dbReference>
<feature type="region of interest" description="Disordered" evidence="1">
    <location>
        <begin position="64"/>
        <end position="114"/>
    </location>
</feature>
<dbReference type="InterPro" id="IPR046362">
    <property type="entry name" value="Zw10/DSL1_C_sf"/>
</dbReference>
<evidence type="ECO:0000259" key="2">
    <source>
        <dbReference type="Pfam" id="PF20665"/>
    </source>
</evidence>
<feature type="non-terminal residue" evidence="5">
    <location>
        <position position="1"/>
    </location>
</feature>
<feature type="compositionally biased region" description="Low complexity" evidence="1">
    <location>
        <begin position="76"/>
        <end position="96"/>
    </location>
</feature>
<dbReference type="GO" id="GO:0007094">
    <property type="term" value="P:mitotic spindle assembly checkpoint signaling"/>
    <property type="evidence" value="ECO:0007669"/>
    <property type="project" value="TreeGrafter"/>
</dbReference>
<evidence type="ECO:0000256" key="1">
    <source>
        <dbReference type="SAM" id="MobiDB-lite"/>
    </source>
</evidence>
<dbReference type="InterPro" id="IPR055148">
    <property type="entry name" value="ZW10_C_2"/>
</dbReference>
<dbReference type="GO" id="GO:1990423">
    <property type="term" value="C:RZZ complex"/>
    <property type="evidence" value="ECO:0007669"/>
    <property type="project" value="TreeGrafter"/>
</dbReference>
<feature type="domain" description="Centromere/kinetochore protein zw10 C-terminal" evidence="3">
    <location>
        <begin position="420"/>
        <end position="548"/>
    </location>
</feature>
<accession>A0A6A4LUA6</accession>
<gene>
    <name evidence="5" type="ORF">C3L33_10180</name>
</gene>
<dbReference type="GO" id="GO:0005737">
    <property type="term" value="C:cytoplasm"/>
    <property type="evidence" value="ECO:0007669"/>
    <property type="project" value="GOC"/>
</dbReference>